<dbReference type="GO" id="GO:0046872">
    <property type="term" value="F:metal ion binding"/>
    <property type="evidence" value="ECO:0007669"/>
    <property type="project" value="InterPro"/>
</dbReference>
<protein>
    <submittedName>
        <fullName evidence="10">Insulinase family protein</fullName>
    </submittedName>
</protein>
<dbReference type="GO" id="GO:0006508">
    <property type="term" value="P:proteolysis"/>
    <property type="evidence" value="ECO:0007669"/>
    <property type="project" value="UniProtKB-KW"/>
</dbReference>
<dbReference type="PANTHER" id="PTHR43690">
    <property type="entry name" value="NARDILYSIN"/>
    <property type="match status" value="1"/>
</dbReference>
<dbReference type="EMBL" id="QJUL01000002">
    <property type="protein sequence ID" value="TBU96996.1"/>
    <property type="molecule type" value="Genomic_DNA"/>
</dbReference>
<comment type="caution">
    <text evidence="10">The sequence shown here is derived from an EMBL/GenBank/DDBJ whole genome shotgun (WGS) entry which is preliminary data.</text>
</comment>
<sequence length="931" mass="104953">MAGTWTSRLAGLLGALLLGACASPPPADTPLRWDERVIRGELANGLHYNLVPIDTQKGRLDLRLTVHAGSVDEDDDQVGVAHMLEHLAFYSHGGDPLDVRQRLQQAGWQQGRHYNAVTSYDRTQYLFSPPEGNVHTGLALQALADLVFAADYSAADLDRERPIVIEEWRGGLGVAQRMNAQRTAAQRTGSRYPAHRTIGNRKAIEQAQLAALQAFQQRWYRPNNMVLNIVGDFAPQQMRRQIEQVFGQAAPAALGPREQLELPLDRRLKVFRVQDSQSGSNQVALLFRFQETDRRQQDLAASRERLIDRLALAVLTRQLRHQPREEGVSSLTAVKTQIGRRSGVLALAAGVDGQHHDVALDSLLRERQRLYRHDLLAADVEAAKGEIRRIAERMLATPEPRDFDGWVRQLNDATLAERVLQDPRDIARHALANLDSIGAADLQQRIRHWLNSRDRVLQLSAPGDTPLPLPSAAAVEQRWQHWSQARLEAPQAPRAEVEAQPPELLATAPSGSIGERRTFATEGVEHWHLSNGDRLVWLRRPGLDGKAQLRVDSSAGFMHQGALPWRAQIANQLALQTPPSGWSDEQLRAWRQREGVQLSFEQGPRRLEANGSANPAQLASLLALYQLRQTRDELDEQAYRAALDDLRERLSRQRDSVRSEQDATWRQLKQGRDDWQSPTAEAIDGLQRATLEQDWRRQAAAPVTYYLMSDLPATELEPLVRRYLAGIPRAQALSSAQPERQPGRRQAVLAIALEPRASLYASSFRPRPWNPGDAARVAALREIANSHLKQRLRGEAAGVYRLKFDSELSPEYQHIDSELHFSSDPRRLDELWTLARQTLASLPDHLDEATIAPLRAELARQEQRRRQDPTSQLHRLVLSERAWGDPRYLSEQRDLPAALELEAMRGLARQLFVTENRVLLRVLPQQAEAVR</sequence>
<dbReference type="InterPro" id="IPR011249">
    <property type="entry name" value="Metalloenz_LuxS/M16"/>
</dbReference>
<evidence type="ECO:0000313" key="10">
    <source>
        <dbReference type="EMBL" id="TBU96996.1"/>
    </source>
</evidence>
<feature type="chain" id="PRO_5020599288" evidence="7">
    <location>
        <begin position="28"/>
        <end position="931"/>
    </location>
</feature>
<keyword evidence="4" id="KW-0862">Zinc</keyword>
<dbReference type="InterPro" id="IPR011765">
    <property type="entry name" value="Pept_M16_N"/>
</dbReference>
<evidence type="ECO:0000256" key="5">
    <source>
        <dbReference type="ARBA" id="ARBA00023049"/>
    </source>
</evidence>
<proteinExistence type="inferred from homology"/>
<evidence type="ECO:0000313" key="11">
    <source>
        <dbReference type="Proteomes" id="UP000293172"/>
    </source>
</evidence>
<dbReference type="OrthoDB" id="9811314at2"/>
<evidence type="ECO:0000256" key="2">
    <source>
        <dbReference type="ARBA" id="ARBA00022670"/>
    </source>
</evidence>
<dbReference type="SUPFAM" id="SSF63411">
    <property type="entry name" value="LuxS/MPP-like metallohydrolase"/>
    <property type="match status" value="3"/>
</dbReference>
<dbReference type="Gene3D" id="3.30.830.10">
    <property type="entry name" value="Metalloenzyme, LuxS/M16 peptidase-like"/>
    <property type="match status" value="4"/>
</dbReference>
<reference evidence="10 11" key="1">
    <citation type="submission" date="2018-06" db="EMBL/GenBank/DDBJ databases">
        <title>Three novel Pseudomonas species isolated from symptomatic oak.</title>
        <authorList>
            <person name="Bueno-Gonzalez V."/>
            <person name="Brady C."/>
        </authorList>
    </citation>
    <scope>NUCLEOTIDE SEQUENCE [LARGE SCALE GENOMIC DNA]</scope>
    <source>
        <strain evidence="10 11">P6B</strain>
    </source>
</reference>
<dbReference type="RefSeq" id="WP_131197215.1">
    <property type="nucleotide sequence ID" value="NZ_QJUL01000002.1"/>
</dbReference>
<feature type="region of interest" description="Disordered" evidence="6">
    <location>
        <begin position="652"/>
        <end position="673"/>
    </location>
</feature>
<evidence type="ECO:0000256" key="3">
    <source>
        <dbReference type="ARBA" id="ARBA00022801"/>
    </source>
</evidence>
<dbReference type="Pfam" id="PF00675">
    <property type="entry name" value="Peptidase_M16"/>
    <property type="match status" value="1"/>
</dbReference>
<dbReference type="Pfam" id="PF05193">
    <property type="entry name" value="Peptidase_M16_C"/>
    <property type="match status" value="1"/>
</dbReference>
<evidence type="ECO:0000256" key="6">
    <source>
        <dbReference type="SAM" id="MobiDB-lite"/>
    </source>
</evidence>
<feature type="domain" description="Peptidase M16 N-terminal" evidence="8">
    <location>
        <begin position="61"/>
        <end position="167"/>
    </location>
</feature>
<dbReference type="Proteomes" id="UP000293172">
    <property type="component" value="Unassembled WGS sequence"/>
</dbReference>
<gene>
    <name evidence="10" type="ORF">DNK44_02075</name>
</gene>
<dbReference type="InterPro" id="IPR007863">
    <property type="entry name" value="Peptidase_M16_C"/>
</dbReference>
<organism evidence="10 11">
    <name type="scientific">Phytopseudomonas dryadis</name>
    <dbReference type="NCBI Taxonomy" id="2487520"/>
    <lineage>
        <taxon>Bacteria</taxon>
        <taxon>Pseudomonadati</taxon>
        <taxon>Pseudomonadota</taxon>
        <taxon>Gammaproteobacteria</taxon>
        <taxon>Pseudomonadales</taxon>
        <taxon>Pseudomonadaceae</taxon>
        <taxon>Phytopseudomonas</taxon>
    </lineage>
</organism>
<evidence type="ECO:0000259" key="8">
    <source>
        <dbReference type="Pfam" id="PF00675"/>
    </source>
</evidence>
<keyword evidence="2" id="KW-0645">Protease</keyword>
<evidence type="ECO:0000256" key="1">
    <source>
        <dbReference type="ARBA" id="ARBA00007261"/>
    </source>
</evidence>
<dbReference type="InterPro" id="IPR050626">
    <property type="entry name" value="Peptidase_M16"/>
</dbReference>
<dbReference type="PANTHER" id="PTHR43690:SF17">
    <property type="entry name" value="PROTEIN YHJJ"/>
    <property type="match status" value="1"/>
</dbReference>
<evidence type="ECO:0000256" key="7">
    <source>
        <dbReference type="SAM" id="SignalP"/>
    </source>
</evidence>
<evidence type="ECO:0000259" key="9">
    <source>
        <dbReference type="Pfam" id="PF05193"/>
    </source>
</evidence>
<dbReference type="GO" id="GO:0008237">
    <property type="term" value="F:metallopeptidase activity"/>
    <property type="evidence" value="ECO:0007669"/>
    <property type="project" value="UniProtKB-KW"/>
</dbReference>
<name>A0A4Q9R8J4_9GAMM</name>
<accession>A0A4Q9R8J4</accession>
<keyword evidence="5" id="KW-0482">Metalloprotease</keyword>
<feature type="compositionally biased region" description="Basic and acidic residues" evidence="6">
    <location>
        <begin position="652"/>
        <end position="663"/>
    </location>
</feature>
<feature type="region of interest" description="Disordered" evidence="6">
    <location>
        <begin position="490"/>
        <end position="510"/>
    </location>
</feature>
<feature type="domain" description="Peptidase M16 C-terminal" evidence="9">
    <location>
        <begin position="209"/>
        <end position="384"/>
    </location>
</feature>
<dbReference type="AlphaFoldDB" id="A0A4Q9R8J4"/>
<feature type="signal peptide" evidence="7">
    <location>
        <begin position="1"/>
        <end position="27"/>
    </location>
</feature>
<keyword evidence="7" id="KW-0732">Signal</keyword>
<evidence type="ECO:0000256" key="4">
    <source>
        <dbReference type="ARBA" id="ARBA00022833"/>
    </source>
</evidence>
<keyword evidence="3" id="KW-0378">Hydrolase</keyword>
<comment type="similarity">
    <text evidence="1">Belongs to the peptidase M16 family.</text>
</comment>